<reference evidence="3 4" key="1">
    <citation type="submission" date="2016-10" db="EMBL/GenBank/DDBJ databases">
        <authorList>
            <person name="de Groot N.N."/>
        </authorList>
    </citation>
    <scope>NUCLEOTIDE SEQUENCE [LARGE SCALE GENOMIC DNA]</scope>
    <source>
        <strain evidence="3 4">DSM 43019</strain>
    </source>
</reference>
<feature type="chain" id="PRO_5011738828" evidence="1">
    <location>
        <begin position="28"/>
        <end position="164"/>
    </location>
</feature>
<dbReference type="AlphaFoldDB" id="A0A1I2GFY1"/>
<dbReference type="GO" id="GO:0030246">
    <property type="term" value="F:carbohydrate binding"/>
    <property type="evidence" value="ECO:0007669"/>
    <property type="project" value="UniProtKB-KW"/>
</dbReference>
<gene>
    <name evidence="3" type="ORF">SAMN05421541_106509</name>
</gene>
<dbReference type="Pfam" id="PF00652">
    <property type="entry name" value="Ricin_B_lectin"/>
    <property type="match status" value="1"/>
</dbReference>
<dbReference type="InterPro" id="IPR035992">
    <property type="entry name" value="Ricin_B-like_lectins"/>
</dbReference>
<dbReference type="Gene3D" id="2.80.10.50">
    <property type="match status" value="1"/>
</dbReference>
<dbReference type="SUPFAM" id="SSF50370">
    <property type="entry name" value="Ricin B-like lectins"/>
    <property type="match status" value="1"/>
</dbReference>
<name>A0A1I2GFY1_9ACTN</name>
<keyword evidence="4" id="KW-1185">Reference proteome</keyword>
<dbReference type="InterPro" id="IPR000772">
    <property type="entry name" value="Ricin_B_lectin"/>
</dbReference>
<accession>A0A1I2GFY1</accession>
<feature type="signal peptide" evidence="1">
    <location>
        <begin position="1"/>
        <end position="27"/>
    </location>
</feature>
<dbReference type="RefSeq" id="WP_177319775.1">
    <property type="nucleotide sequence ID" value="NZ_BOMT01000027.1"/>
</dbReference>
<keyword evidence="1" id="KW-0732">Signal</keyword>
<dbReference type="CDD" id="cd00161">
    <property type="entry name" value="beta-trefoil_Ricin-like"/>
    <property type="match status" value="1"/>
</dbReference>
<protein>
    <submittedName>
        <fullName evidence="3">Ricin-type beta-trefoil lectin domain-containing protein</fullName>
    </submittedName>
</protein>
<organism evidence="3 4">
    <name type="scientific">Actinoplanes philippinensis</name>
    <dbReference type="NCBI Taxonomy" id="35752"/>
    <lineage>
        <taxon>Bacteria</taxon>
        <taxon>Bacillati</taxon>
        <taxon>Actinomycetota</taxon>
        <taxon>Actinomycetes</taxon>
        <taxon>Micromonosporales</taxon>
        <taxon>Micromonosporaceae</taxon>
        <taxon>Actinoplanes</taxon>
    </lineage>
</organism>
<proteinExistence type="predicted"/>
<keyword evidence="3" id="KW-0430">Lectin</keyword>
<dbReference type="PROSITE" id="PS50231">
    <property type="entry name" value="RICIN_B_LECTIN"/>
    <property type="match status" value="1"/>
</dbReference>
<dbReference type="Proteomes" id="UP000199645">
    <property type="component" value="Unassembled WGS sequence"/>
</dbReference>
<sequence length="164" mass="18077">MHKHYCARIGVAAALVAALTGPLPAHAAGGVRLVMNQLSKKCLIPASGPDYRVAQAACDRSDRRQLWHFDGEHEDQQIVNTATGRCLTVFSSADEQPVHAAACGLIGAYNHWTWVWTDEDYVFELEPLDARGHCLALRPGDAIMLRTCNGSGDRSRYWAFELQT</sequence>
<evidence type="ECO:0000256" key="1">
    <source>
        <dbReference type="SAM" id="SignalP"/>
    </source>
</evidence>
<feature type="domain" description="Ricin B lectin" evidence="2">
    <location>
        <begin position="36"/>
        <end position="104"/>
    </location>
</feature>
<evidence type="ECO:0000313" key="3">
    <source>
        <dbReference type="EMBL" id="SFF16093.1"/>
    </source>
</evidence>
<evidence type="ECO:0000259" key="2">
    <source>
        <dbReference type="Pfam" id="PF00652"/>
    </source>
</evidence>
<evidence type="ECO:0000313" key="4">
    <source>
        <dbReference type="Proteomes" id="UP000199645"/>
    </source>
</evidence>
<dbReference type="EMBL" id="FONV01000006">
    <property type="protein sequence ID" value="SFF16093.1"/>
    <property type="molecule type" value="Genomic_DNA"/>
</dbReference>